<feature type="domain" description="Glycosyltransferase 2-like" evidence="1">
    <location>
        <begin position="6"/>
        <end position="170"/>
    </location>
</feature>
<evidence type="ECO:0000313" key="2">
    <source>
        <dbReference type="EMBL" id="EQB39068.1"/>
    </source>
</evidence>
<accession>T0KZQ7</accession>
<sequence length="262" mass="31025">MEKIAVLIPSYKPDSYIKRCFDSFEKQTLSKDKFCVYIALNGEREGYEEYVLKLLSKVSFEYRYIYIQTPSVSNARNRLLEVSTEEYIVFVDDDDLVSANYLENLLNVSSNKTMGISNIYNFEKNLDVLKENYIGRSFVKLKDSEDNKFKMRKYFSSPCAKMIHRDMIKDTRFDINLIKNEDALFMATISKNIKRIKKTSKDTCYYVYERADSASRKKIKLSTEIKTIFYTLRRYIKLLLDKEYEKVFILTRIVATLMKIVK</sequence>
<dbReference type="STRING" id="1172190.M947_07865"/>
<keyword evidence="3" id="KW-1185">Reference proteome</keyword>
<evidence type="ECO:0000313" key="3">
    <source>
        <dbReference type="Proteomes" id="UP000015520"/>
    </source>
</evidence>
<dbReference type="Gene3D" id="3.90.550.10">
    <property type="entry name" value="Spore Coat Polysaccharide Biosynthesis Protein SpsA, Chain A"/>
    <property type="match status" value="1"/>
</dbReference>
<protein>
    <recommendedName>
        <fullName evidence="1">Glycosyltransferase 2-like domain-containing protein</fullName>
    </recommendedName>
</protein>
<dbReference type="GO" id="GO:0016758">
    <property type="term" value="F:hexosyltransferase activity"/>
    <property type="evidence" value="ECO:0007669"/>
    <property type="project" value="UniProtKB-ARBA"/>
</dbReference>
<dbReference type="OrthoDB" id="5396343at2"/>
<dbReference type="RefSeq" id="WP_021287829.1">
    <property type="nucleotide sequence ID" value="NZ_AUPZ01000010.1"/>
</dbReference>
<reference evidence="2 3" key="1">
    <citation type="submission" date="2013-07" db="EMBL/GenBank/DDBJ databases">
        <title>Sulfurimonas hongkongensis AST-10 Genome Sequencing.</title>
        <authorList>
            <person name="Cai L."/>
            <person name="Zhang T."/>
        </authorList>
    </citation>
    <scope>NUCLEOTIDE SEQUENCE [LARGE SCALE GENOMIC DNA]</scope>
    <source>
        <strain evidence="2 3">AST-10</strain>
    </source>
</reference>
<dbReference type="InterPro" id="IPR029044">
    <property type="entry name" value="Nucleotide-diphossugar_trans"/>
</dbReference>
<proteinExistence type="predicted"/>
<evidence type="ECO:0000259" key="1">
    <source>
        <dbReference type="Pfam" id="PF00535"/>
    </source>
</evidence>
<dbReference type="Proteomes" id="UP000015520">
    <property type="component" value="Unassembled WGS sequence"/>
</dbReference>
<organism evidence="2 3">
    <name type="scientific">Sulfurimonas hongkongensis</name>
    <dbReference type="NCBI Taxonomy" id="1172190"/>
    <lineage>
        <taxon>Bacteria</taxon>
        <taxon>Pseudomonadati</taxon>
        <taxon>Campylobacterota</taxon>
        <taxon>Epsilonproteobacteria</taxon>
        <taxon>Campylobacterales</taxon>
        <taxon>Sulfurimonadaceae</taxon>
        <taxon>Sulfurimonas</taxon>
    </lineage>
</organism>
<dbReference type="PANTHER" id="PTHR22916:SF3">
    <property type="entry name" value="UDP-GLCNAC:BETAGAL BETA-1,3-N-ACETYLGLUCOSAMINYLTRANSFERASE-LIKE PROTEIN 1"/>
    <property type="match status" value="1"/>
</dbReference>
<dbReference type="eggNOG" id="COG0463">
    <property type="taxonomic scope" value="Bacteria"/>
</dbReference>
<dbReference type="Pfam" id="PF00535">
    <property type="entry name" value="Glycos_transf_2"/>
    <property type="match status" value="1"/>
</dbReference>
<gene>
    <name evidence="2" type="ORF">M947_07865</name>
</gene>
<dbReference type="AlphaFoldDB" id="T0KZQ7"/>
<name>T0KZQ7_9BACT</name>
<dbReference type="PANTHER" id="PTHR22916">
    <property type="entry name" value="GLYCOSYLTRANSFERASE"/>
    <property type="match status" value="1"/>
</dbReference>
<dbReference type="EMBL" id="AUPZ01000010">
    <property type="protein sequence ID" value="EQB39068.1"/>
    <property type="molecule type" value="Genomic_DNA"/>
</dbReference>
<dbReference type="InterPro" id="IPR001173">
    <property type="entry name" value="Glyco_trans_2-like"/>
</dbReference>
<comment type="caution">
    <text evidence="2">The sequence shown here is derived from an EMBL/GenBank/DDBJ whole genome shotgun (WGS) entry which is preliminary data.</text>
</comment>
<dbReference type="SUPFAM" id="SSF53448">
    <property type="entry name" value="Nucleotide-diphospho-sugar transferases"/>
    <property type="match status" value="1"/>
</dbReference>
<dbReference type="PATRIC" id="fig|1172190.3.peg.1521"/>
<dbReference type="CDD" id="cd00761">
    <property type="entry name" value="Glyco_tranf_GTA_type"/>
    <property type="match status" value="1"/>
</dbReference>